<evidence type="ECO:0000313" key="2">
    <source>
        <dbReference type="Proteomes" id="UP000510888"/>
    </source>
</evidence>
<dbReference type="RefSeq" id="WP_180727407.1">
    <property type="nucleotide sequence ID" value="NZ_AP023177.1"/>
</dbReference>
<dbReference type="EMBL" id="AP023177">
    <property type="protein sequence ID" value="BCF95224.1"/>
    <property type="molecule type" value="Genomic_DNA"/>
</dbReference>
<dbReference type="AlphaFoldDB" id="A0A7I8C2G5"/>
<keyword evidence="2" id="KW-1185">Reference proteome</keyword>
<name>A0A7I8C2G5_9BURK</name>
<organism evidence="1 2">
    <name type="scientific">Paraburkholderia largidicola</name>
    <dbReference type="NCBI Taxonomy" id="3014751"/>
    <lineage>
        <taxon>Bacteria</taxon>
        <taxon>Pseudomonadati</taxon>
        <taxon>Pseudomonadota</taxon>
        <taxon>Betaproteobacteria</taxon>
        <taxon>Burkholderiales</taxon>
        <taxon>Burkholderiaceae</taxon>
        <taxon>Paraburkholderia</taxon>
    </lineage>
</organism>
<dbReference type="Proteomes" id="UP000510888">
    <property type="component" value="Plasmid PPGU16_p2"/>
</dbReference>
<gene>
    <name evidence="1" type="ORF">PPGU16_82910</name>
</gene>
<proteinExistence type="predicted"/>
<evidence type="ECO:0000313" key="1">
    <source>
        <dbReference type="EMBL" id="BCF95224.1"/>
    </source>
</evidence>
<keyword evidence="1" id="KW-0614">Plasmid</keyword>
<dbReference type="KEGG" id="plad:PPGU16_82910"/>
<sequence length="504" mass="55829">MYKLTIPGETFIVATLAGVLSLFRDERVQATATALIGLQSDSAAASVTRYNGKLAIRRAGSAAEVIASLFDEVRAHWLGQYGAQPKPWQIRQAHWDELFGLFELSRAPECFLSSSQIDAERAAARNARQFFDLSPLFHRAAVERFGFGAGGPPAPGGGVNARHEVHVAYALLRNEPVPDAVLDDYRRMERAFRYDLEWAEPLLNVVELRGRMPAEKHRWVASVMRGAKQPITAQNVDAIVAAVEGVPAACDFVTIDDALFAAGILCAESLPPMFDEPVTLGTPVNAFAERLRQILADSKRDKSLDRADMERTQGRTTARRHKLERDMALLSHGRETFEWANRMALAFEQRDLSLLLQVLDSPDTRNRSSKRAVEDHYGVKLRGGNSKGRRRAIFALCGMDEAEQAAWEAADAERKEAARKAADAQHAKEVAQRAQYQRADGVVIDGAAHVEAAIEEGFREIRDWRKGASKQYALVNVELGQARTLRAKDGTLDYARAMLERLAA</sequence>
<accession>A0A7I8C2G5</accession>
<geneLocation type="plasmid" evidence="1 2">
    <name>PPGU16_p2</name>
</geneLocation>
<protein>
    <submittedName>
        <fullName evidence="1">Uncharacterized protein</fullName>
    </submittedName>
</protein>
<reference evidence="1 2" key="1">
    <citation type="journal article" date="2020" name="Genes (Basel)">
        <title>Genomic Comparison of Insect Gut Symbionts from Divergent Burkholderia Subclades.</title>
        <authorList>
            <person name="Takeshita K."/>
            <person name="Kikuchi Y."/>
        </authorList>
    </citation>
    <scope>NUCLEOTIDE SEQUENCE [LARGE SCALE GENOMIC DNA]</scope>
    <source>
        <strain evidence="1 2">PGU16</strain>
        <plasmid evidence="1 2">PPGU16_p2</plasmid>
    </source>
</reference>